<evidence type="ECO:0000259" key="2">
    <source>
        <dbReference type="Pfam" id="PF12773"/>
    </source>
</evidence>
<evidence type="ECO:0000313" key="3">
    <source>
        <dbReference type="EMBL" id="UUD37021.1"/>
    </source>
</evidence>
<keyword evidence="4" id="KW-1185">Reference proteome</keyword>
<keyword evidence="1" id="KW-1133">Transmembrane helix</keyword>
<dbReference type="EMBL" id="CP101808">
    <property type="protein sequence ID" value="UUD37021.1"/>
    <property type="molecule type" value="Genomic_DNA"/>
</dbReference>
<feature type="domain" description="DZANK-type" evidence="2">
    <location>
        <begin position="10"/>
        <end position="56"/>
    </location>
</feature>
<organism evidence="3 4">
    <name type="scientific">Mycoplasmopsis equigenitalium</name>
    <dbReference type="NCBI Taxonomy" id="114883"/>
    <lineage>
        <taxon>Bacteria</taxon>
        <taxon>Bacillati</taxon>
        <taxon>Mycoplasmatota</taxon>
        <taxon>Mycoplasmoidales</taxon>
        <taxon>Metamycoplasmataceae</taxon>
        <taxon>Mycoplasmopsis</taxon>
    </lineage>
</organism>
<feature type="transmembrane region" description="Helical" evidence="1">
    <location>
        <begin position="137"/>
        <end position="159"/>
    </location>
</feature>
<evidence type="ECO:0000313" key="4">
    <source>
        <dbReference type="Proteomes" id="UP001059576"/>
    </source>
</evidence>
<name>A0ABY5J197_9BACT</name>
<reference evidence="3" key="1">
    <citation type="submission" date="2022-07" db="EMBL/GenBank/DDBJ databases">
        <title>Complete genome of Mycoplasma equigenitalium type strain T37.</title>
        <authorList>
            <person name="Spergser J."/>
        </authorList>
    </citation>
    <scope>NUCLEOTIDE SEQUENCE</scope>
    <source>
        <strain evidence="3">T37</strain>
    </source>
</reference>
<accession>A0ABY5J197</accession>
<evidence type="ECO:0000256" key="1">
    <source>
        <dbReference type="SAM" id="Phobius"/>
    </source>
</evidence>
<proteinExistence type="predicted"/>
<feature type="transmembrane region" description="Helical" evidence="1">
    <location>
        <begin position="70"/>
        <end position="90"/>
    </location>
</feature>
<gene>
    <name evidence="3" type="ORF">NPA09_00380</name>
</gene>
<dbReference type="RefSeq" id="WP_129722498.1">
    <property type="nucleotide sequence ID" value="NZ_CP101808.1"/>
</dbReference>
<keyword evidence="1" id="KW-0812">Transmembrane</keyword>
<sequence length="168" mass="18961">MFSLNKKNICKKCKVENEKDAKFCKNCGLNFKEAVIICVKCKATNDLKAKHCSQCGTQIQINQKTSWTSVLAAVLIILGIWISFAMVYGFKLMLDKNNLALGLPLFALPMIYLVWSLVFLVKFLLSLKRSNLYPSKAWVITFITTTVLILVITIILFALSTINNDVFI</sequence>
<protein>
    <submittedName>
        <fullName evidence="3">Zinc ribbon domain-containing protein</fullName>
    </submittedName>
</protein>
<feature type="transmembrane region" description="Helical" evidence="1">
    <location>
        <begin position="102"/>
        <end position="125"/>
    </location>
</feature>
<keyword evidence="1" id="KW-0472">Membrane</keyword>
<dbReference type="Proteomes" id="UP001059576">
    <property type="component" value="Chromosome"/>
</dbReference>
<dbReference type="Pfam" id="PF12773">
    <property type="entry name" value="DZR"/>
    <property type="match status" value="1"/>
</dbReference>
<dbReference type="InterPro" id="IPR025874">
    <property type="entry name" value="DZR"/>
</dbReference>